<evidence type="ECO:0000256" key="7">
    <source>
        <dbReference type="ARBA" id="ARBA00023027"/>
    </source>
</evidence>
<gene>
    <name evidence="14" type="ORF">J2Z62_000332</name>
</gene>
<dbReference type="Proteomes" id="UP001240643">
    <property type="component" value="Unassembled WGS sequence"/>
</dbReference>
<keyword evidence="5 11" id="KW-0274">FAD</keyword>
<protein>
    <recommendedName>
        <fullName evidence="3 11">Dihydrolipoyl dehydrogenase</fullName>
        <ecNumber evidence="2 11">1.8.1.4</ecNumber>
    </recommendedName>
</protein>
<name>A0ABU0LYX5_9BACT</name>
<evidence type="ECO:0000256" key="5">
    <source>
        <dbReference type="ARBA" id="ARBA00022827"/>
    </source>
</evidence>
<dbReference type="Pfam" id="PF02852">
    <property type="entry name" value="Pyr_redox_dim"/>
    <property type="match status" value="1"/>
</dbReference>
<evidence type="ECO:0000256" key="11">
    <source>
        <dbReference type="RuleBase" id="RU003692"/>
    </source>
</evidence>
<dbReference type="EMBL" id="JAUSWO010000001">
    <property type="protein sequence ID" value="MDQ0513894.1"/>
    <property type="molecule type" value="Genomic_DNA"/>
</dbReference>
<evidence type="ECO:0000256" key="10">
    <source>
        <dbReference type="ARBA" id="ARBA00049187"/>
    </source>
</evidence>
<dbReference type="InterPro" id="IPR016156">
    <property type="entry name" value="FAD/NAD-linked_Rdtase_dimer_sf"/>
</dbReference>
<evidence type="ECO:0000313" key="14">
    <source>
        <dbReference type="EMBL" id="MDQ0513894.1"/>
    </source>
</evidence>
<dbReference type="InterPro" id="IPR012999">
    <property type="entry name" value="Pyr_OxRdtase_I_AS"/>
</dbReference>
<dbReference type="Gene3D" id="3.50.50.60">
    <property type="entry name" value="FAD/NAD(P)-binding domain"/>
    <property type="match status" value="2"/>
</dbReference>
<dbReference type="PRINTS" id="PR00411">
    <property type="entry name" value="PNDRDTASEI"/>
</dbReference>
<proteinExistence type="inferred from homology"/>
<comment type="miscellaneous">
    <text evidence="11">The active site is a redox-active disulfide bond.</text>
</comment>
<dbReference type="PIRSF" id="PIRSF000350">
    <property type="entry name" value="Mercury_reductase_MerA"/>
    <property type="match status" value="1"/>
</dbReference>
<evidence type="ECO:0000256" key="3">
    <source>
        <dbReference type="ARBA" id="ARBA00016961"/>
    </source>
</evidence>
<dbReference type="Pfam" id="PF07992">
    <property type="entry name" value="Pyr_redox_2"/>
    <property type="match status" value="1"/>
</dbReference>
<dbReference type="PANTHER" id="PTHR22912:SF160">
    <property type="entry name" value="DIHYDROLIPOYL DEHYDROGENASE"/>
    <property type="match status" value="1"/>
</dbReference>
<feature type="domain" description="Pyridine nucleotide-disulphide oxidoreductase dimerisation" evidence="12">
    <location>
        <begin position="339"/>
        <end position="446"/>
    </location>
</feature>
<dbReference type="InterPro" id="IPR004099">
    <property type="entry name" value="Pyr_nucl-diS_OxRdtase_dimer"/>
</dbReference>
<evidence type="ECO:0000256" key="2">
    <source>
        <dbReference type="ARBA" id="ARBA00012608"/>
    </source>
</evidence>
<dbReference type="RefSeq" id="WP_256547412.1">
    <property type="nucleotide sequence ID" value="NZ_CP101809.1"/>
</dbReference>
<dbReference type="GO" id="GO:0004148">
    <property type="term" value="F:dihydrolipoyl dehydrogenase (NADH) activity"/>
    <property type="evidence" value="ECO:0007669"/>
    <property type="project" value="UniProtKB-EC"/>
</dbReference>
<comment type="caution">
    <text evidence="14">The sequence shown here is derived from an EMBL/GenBank/DDBJ whole genome shotgun (WGS) entry which is preliminary data.</text>
</comment>
<organism evidence="14 15">
    <name type="scientific">Mycoplasmoides fastidiosum</name>
    <dbReference type="NCBI Taxonomy" id="92758"/>
    <lineage>
        <taxon>Bacteria</taxon>
        <taxon>Bacillati</taxon>
        <taxon>Mycoplasmatota</taxon>
        <taxon>Mycoplasmoidales</taxon>
        <taxon>Mycoplasmoidaceae</taxon>
        <taxon>Mycoplasmoides</taxon>
    </lineage>
</organism>
<dbReference type="InterPro" id="IPR036188">
    <property type="entry name" value="FAD/NAD-bd_sf"/>
</dbReference>
<comment type="catalytic activity">
    <reaction evidence="10 11">
        <text>N(6)-[(R)-dihydrolipoyl]-L-lysyl-[protein] + NAD(+) = N(6)-[(R)-lipoyl]-L-lysyl-[protein] + NADH + H(+)</text>
        <dbReference type="Rhea" id="RHEA:15045"/>
        <dbReference type="Rhea" id="RHEA-COMP:10474"/>
        <dbReference type="Rhea" id="RHEA-COMP:10475"/>
        <dbReference type="ChEBI" id="CHEBI:15378"/>
        <dbReference type="ChEBI" id="CHEBI:57540"/>
        <dbReference type="ChEBI" id="CHEBI:57945"/>
        <dbReference type="ChEBI" id="CHEBI:83099"/>
        <dbReference type="ChEBI" id="CHEBI:83100"/>
        <dbReference type="EC" id="1.8.1.4"/>
    </reaction>
</comment>
<evidence type="ECO:0000259" key="13">
    <source>
        <dbReference type="Pfam" id="PF07992"/>
    </source>
</evidence>
<dbReference type="SUPFAM" id="SSF55424">
    <property type="entry name" value="FAD/NAD-linked reductases, dimerisation (C-terminal) domain"/>
    <property type="match status" value="1"/>
</dbReference>
<sequence length="460" mass="49657">MSQYDVIVIGAGPGGYQTAVDAAKLGMKVLVIEKDELGGVCLNTGCIPTKTLLKIGKSYTNLKKAGAYGLNLDPSAVTIDWSKSQARKADVVKKLTSGIGFLFKSNKVDLERGEAVVLNPTTVKVNGKEFQTKFIIAATGSSPRMLPLPGFEQSLKDGFVITSTEALSLPVIPKELVIIGGGVIGIEFAFLYSDLGTKVTIVQGLDRILEVLDQEISATITDILKKKGVEIITNAKVLSAENRELKFEVNGQTQSLKPNHVLVSVGRKINYAGLEALNLAQDERGVIKVDDQLRTSVPNVFLVGDAVGKVMLAHVAYKHGAIVLDAMHNRATKIDYLKVPSCIYSHPEVGTVGYTEEQLKEKGIDYLKHKIPMAALGKALADDSTVGFAKLLVGKKYGEILGCHIVAETASDMIAEIALAMESELVIEDLAKAIHPHPTISEIIQEIAKDLYFKHFYKTA</sequence>
<dbReference type="SUPFAM" id="SSF51905">
    <property type="entry name" value="FAD/NAD(P)-binding domain"/>
    <property type="match status" value="1"/>
</dbReference>
<dbReference type="PRINTS" id="PR00368">
    <property type="entry name" value="FADPNR"/>
</dbReference>
<keyword evidence="7 11" id="KW-0520">NAD</keyword>
<reference evidence="14" key="1">
    <citation type="submission" date="2023-07" db="EMBL/GenBank/DDBJ databases">
        <title>Genomic Encyclopedia of Type Strains, Phase IV (KMG-IV): sequencing the most valuable type-strain genomes for metagenomic binning, comparative biology and taxonomic classification.</title>
        <authorList>
            <person name="Goeker M."/>
        </authorList>
    </citation>
    <scope>NUCLEOTIDE SEQUENCE [LARGE SCALE GENOMIC DNA]</scope>
    <source>
        <strain evidence="14">DSM 21204</strain>
    </source>
</reference>
<evidence type="ECO:0000256" key="8">
    <source>
        <dbReference type="ARBA" id="ARBA00023157"/>
    </source>
</evidence>
<evidence type="ECO:0000313" key="15">
    <source>
        <dbReference type="Proteomes" id="UP001240643"/>
    </source>
</evidence>
<feature type="domain" description="FAD/NAD(P)-binding" evidence="13">
    <location>
        <begin position="4"/>
        <end position="320"/>
    </location>
</feature>
<keyword evidence="15" id="KW-1185">Reference proteome</keyword>
<comment type="similarity">
    <text evidence="1 11">Belongs to the class-I pyridine nucleotide-disulfide oxidoreductase family.</text>
</comment>
<evidence type="ECO:0000256" key="9">
    <source>
        <dbReference type="ARBA" id="ARBA00023284"/>
    </source>
</evidence>
<evidence type="ECO:0000256" key="6">
    <source>
        <dbReference type="ARBA" id="ARBA00023002"/>
    </source>
</evidence>
<evidence type="ECO:0000256" key="4">
    <source>
        <dbReference type="ARBA" id="ARBA00022630"/>
    </source>
</evidence>
<evidence type="ECO:0000259" key="12">
    <source>
        <dbReference type="Pfam" id="PF02852"/>
    </source>
</evidence>
<dbReference type="InterPro" id="IPR001100">
    <property type="entry name" value="Pyr_nuc-diS_OxRdtase"/>
</dbReference>
<keyword evidence="6 11" id="KW-0560">Oxidoreductase</keyword>
<dbReference type="InterPro" id="IPR050151">
    <property type="entry name" value="Class-I_Pyr_Nuc-Dis_Oxidored"/>
</dbReference>
<dbReference type="PROSITE" id="PS00076">
    <property type="entry name" value="PYRIDINE_REDOX_1"/>
    <property type="match status" value="1"/>
</dbReference>
<dbReference type="Gene3D" id="3.30.390.30">
    <property type="match status" value="1"/>
</dbReference>
<keyword evidence="8" id="KW-1015">Disulfide bond</keyword>
<dbReference type="NCBIfam" id="TIGR01350">
    <property type="entry name" value="lipoamide_DH"/>
    <property type="match status" value="1"/>
</dbReference>
<comment type="cofactor">
    <cofactor evidence="11">
        <name>FAD</name>
        <dbReference type="ChEBI" id="CHEBI:57692"/>
    </cofactor>
    <text evidence="11">Binds 1 FAD per subunit.</text>
</comment>
<dbReference type="PANTHER" id="PTHR22912">
    <property type="entry name" value="DISULFIDE OXIDOREDUCTASE"/>
    <property type="match status" value="1"/>
</dbReference>
<dbReference type="InterPro" id="IPR023753">
    <property type="entry name" value="FAD/NAD-binding_dom"/>
</dbReference>
<evidence type="ECO:0000256" key="1">
    <source>
        <dbReference type="ARBA" id="ARBA00007532"/>
    </source>
</evidence>
<dbReference type="EC" id="1.8.1.4" evidence="2 11"/>
<dbReference type="InterPro" id="IPR006258">
    <property type="entry name" value="Lipoamide_DH"/>
</dbReference>
<accession>A0ABU0LYX5</accession>
<keyword evidence="9 11" id="KW-0676">Redox-active center</keyword>
<keyword evidence="4 11" id="KW-0285">Flavoprotein</keyword>